<sequence length="303" mass="32956">MEVTETLNKGLKRELKVVVPATALEQSLADKLADFARTANIPGFRPGKVPVSHLKKVHGKAAMAEVIQASIESSTSQALEERKLKPAYQPEIALTEDQDEINNIIDGKSDLEYTLTFEVVPEIKIKDFSGMKIDKHVVGVDDSHIDEALTNLSAQYKDFEADDKGGKSVDGDQVTISFVGRVDGKEFEGGAAEDVPLVLGSNSFIPGFEEQLVGVAKGDEKTVKVTFPEDYQAKALAGKNAEFSVVVAQVSAPKDAVLDDEFAKKLGLDSLEKLRETLSARIAEEFGEMSNAKLKRDVLDFLD</sequence>
<dbReference type="GO" id="GO:0044183">
    <property type="term" value="F:protein folding chaperone"/>
    <property type="evidence" value="ECO:0007669"/>
    <property type="project" value="TreeGrafter"/>
</dbReference>
<dbReference type="InterPro" id="IPR005215">
    <property type="entry name" value="Trig_fac"/>
</dbReference>
<evidence type="ECO:0000256" key="4">
    <source>
        <dbReference type="ARBA" id="ARBA00023110"/>
    </source>
</evidence>
<organism evidence="8">
    <name type="scientific">hydrothermal vent metagenome</name>
    <dbReference type="NCBI Taxonomy" id="652676"/>
    <lineage>
        <taxon>unclassified sequences</taxon>
        <taxon>metagenomes</taxon>
        <taxon>ecological metagenomes</taxon>
    </lineage>
</organism>
<dbReference type="GO" id="GO:0003755">
    <property type="term" value="F:peptidyl-prolyl cis-trans isomerase activity"/>
    <property type="evidence" value="ECO:0007669"/>
    <property type="project" value="UniProtKB-KW"/>
</dbReference>
<dbReference type="AlphaFoldDB" id="A0A3B0S6W8"/>
<keyword evidence="5" id="KW-0143">Chaperone</keyword>
<dbReference type="FunFam" id="3.10.50.40:FF:000001">
    <property type="entry name" value="Trigger factor"/>
    <property type="match status" value="1"/>
</dbReference>
<evidence type="ECO:0000256" key="5">
    <source>
        <dbReference type="ARBA" id="ARBA00023186"/>
    </source>
</evidence>
<dbReference type="Pfam" id="PF05697">
    <property type="entry name" value="Trigger_N"/>
    <property type="match status" value="1"/>
</dbReference>
<name>A0A3B0S6W8_9ZZZZ</name>
<dbReference type="PANTHER" id="PTHR30560">
    <property type="entry name" value="TRIGGER FACTOR CHAPERONE AND PEPTIDYL-PROLYL CIS/TRANS ISOMERASE"/>
    <property type="match status" value="1"/>
</dbReference>
<evidence type="ECO:0000259" key="7">
    <source>
        <dbReference type="PROSITE" id="PS50059"/>
    </source>
</evidence>
<accession>A0A3B0S6W8</accession>
<feature type="non-terminal residue" evidence="8">
    <location>
        <position position="303"/>
    </location>
</feature>
<dbReference type="Pfam" id="PF00254">
    <property type="entry name" value="FKBP_C"/>
    <property type="match status" value="1"/>
</dbReference>
<dbReference type="NCBIfam" id="TIGR00115">
    <property type="entry name" value="tig"/>
    <property type="match status" value="1"/>
</dbReference>
<dbReference type="GO" id="GO:0043335">
    <property type="term" value="P:protein unfolding"/>
    <property type="evidence" value="ECO:0007669"/>
    <property type="project" value="TreeGrafter"/>
</dbReference>
<dbReference type="InterPro" id="IPR008881">
    <property type="entry name" value="Trigger_fac_ribosome-bd_bac"/>
</dbReference>
<evidence type="ECO:0000256" key="6">
    <source>
        <dbReference type="ARBA" id="ARBA00023235"/>
    </source>
</evidence>
<comment type="catalytic activity">
    <reaction evidence="1">
        <text>[protein]-peptidylproline (omega=180) = [protein]-peptidylproline (omega=0)</text>
        <dbReference type="Rhea" id="RHEA:16237"/>
        <dbReference type="Rhea" id="RHEA-COMP:10747"/>
        <dbReference type="Rhea" id="RHEA-COMP:10748"/>
        <dbReference type="ChEBI" id="CHEBI:83833"/>
        <dbReference type="ChEBI" id="CHEBI:83834"/>
        <dbReference type="EC" id="5.2.1.8"/>
    </reaction>
</comment>
<dbReference type="InterPro" id="IPR036611">
    <property type="entry name" value="Trigger_fac_ribosome-bd_sf"/>
</dbReference>
<dbReference type="PANTHER" id="PTHR30560:SF3">
    <property type="entry name" value="TRIGGER FACTOR-LIKE PROTEIN TIG, CHLOROPLASTIC"/>
    <property type="match status" value="1"/>
</dbReference>
<reference evidence="8" key="1">
    <citation type="submission" date="2018-06" db="EMBL/GenBank/DDBJ databases">
        <authorList>
            <person name="Zhirakovskaya E."/>
        </authorList>
    </citation>
    <scope>NUCLEOTIDE SEQUENCE</scope>
</reference>
<dbReference type="SUPFAM" id="SSF102735">
    <property type="entry name" value="Trigger factor ribosome-binding domain"/>
    <property type="match status" value="1"/>
</dbReference>
<dbReference type="InterPro" id="IPR027304">
    <property type="entry name" value="Trigger_fact/SurA_dom_sf"/>
</dbReference>
<keyword evidence="8" id="KW-0131">Cell cycle</keyword>
<dbReference type="GO" id="GO:0043022">
    <property type="term" value="F:ribosome binding"/>
    <property type="evidence" value="ECO:0007669"/>
    <property type="project" value="TreeGrafter"/>
</dbReference>
<dbReference type="PROSITE" id="PS50059">
    <property type="entry name" value="FKBP_PPIASE"/>
    <property type="match status" value="1"/>
</dbReference>
<keyword evidence="8" id="KW-0132">Cell division</keyword>
<dbReference type="SUPFAM" id="SSF109998">
    <property type="entry name" value="Triger factor/SurA peptide-binding domain-like"/>
    <property type="match status" value="1"/>
</dbReference>
<evidence type="ECO:0000256" key="1">
    <source>
        <dbReference type="ARBA" id="ARBA00000971"/>
    </source>
</evidence>
<proteinExistence type="inferred from homology"/>
<dbReference type="InterPro" id="IPR046357">
    <property type="entry name" value="PPIase_dom_sf"/>
</dbReference>
<dbReference type="GO" id="GO:0051083">
    <property type="term" value="P:'de novo' cotranslational protein folding"/>
    <property type="evidence" value="ECO:0007669"/>
    <property type="project" value="TreeGrafter"/>
</dbReference>
<keyword evidence="6 8" id="KW-0413">Isomerase</keyword>
<evidence type="ECO:0000313" key="8">
    <source>
        <dbReference type="EMBL" id="VAW01871.1"/>
    </source>
</evidence>
<gene>
    <name evidence="8" type="ORF">MNBD_ALPHA08-2163</name>
</gene>
<dbReference type="EC" id="5.2.1.8" evidence="3"/>
<evidence type="ECO:0000256" key="2">
    <source>
        <dbReference type="ARBA" id="ARBA00005464"/>
    </source>
</evidence>
<dbReference type="InterPro" id="IPR001179">
    <property type="entry name" value="PPIase_FKBP_dom"/>
</dbReference>
<protein>
    <recommendedName>
        <fullName evidence="3">peptidylprolyl isomerase</fullName>
        <ecNumber evidence="3">5.2.1.8</ecNumber>
    </recommendedName>
</protein>
<feature type="domain" description="PPIase FKBP-type" evidence="7">
    <location>
        <begin position="171"/>
        <end position="253"/>
    </location>
</feature>
<evidence type="ECO:0000256" key="3">
    <source>
        <dbReference type="ARBA" id="ARBA00013194"/>
    </source>
</evidence>
<dbReference type="GO" id="GO:0051301">
    <property type="term" value="P:cell division"/>
    <property type="evidence" value="ECO:0007669"/>
    <property type="project" value="UniProtKB-KW"/>
</dbReference>
<keyword evidence="4" id="KW-0697">Rotamase</keyword>
<dbReference type="Gene3D" id="3.10.50.40">
    <property type="match status" value="1"/>
</dbReference>
<dbReference type="EMBL" id="UOEC01000191">
    <property type="protein sequence ID" value="VAW01871.1"/>
    <property type="molecule type" value="Genomic_DNA"/>
</dbReference>
<comment type="similarity">
    <text evidence="2">Belongs to the FKBP-type PPIase family. Tig subfamily.</text>
</comment>
<dbReference type="GO" id="GO:0015031">
    <property type="term" value="P:protein transport"/>
    <property type="evidence" value="ECO:0007669"/>
    <property type="project" value="InterPro"/>
</dbReference>
<dbReference type="SUPFAM" id="SSF54534">
    <property type="entry name" value="FKBP-like"/>
    <property type="match status" value="1"/>
</dbReference>
<dbReference type="Gene3D" id="3.30.70.1050">
    <property type="entry name" value="Trigger factor ribosome-binding domain"/>
    <property type="match status" value="1"/>
</dbReference>